<evidence type="ECO:0000313" key="1">
    <source>
        <dbReference type="EMBL" id="OHE98723.1"/>
    </source>
</evidence>
<name>A0A1G4BBH8_9PEZI</name>
<organism evidence="1 2">
    <name type="scientific">Colletotrichum orchidophilum</name>
    <dbReference type="NCBI Taxonomy" id="1209926"/>
    <lineage>
        <taxon>Eukaryota</taxon>
        <taxon>Fungi</taxon>
        <taxon>Dikarya</taxon>
        <taxon>Ascomycota</taxon>
        <taxon>Pezizomycotina</taxon>
        <taxon>Sordariomycetes</taxon>
        <taxon>Hypocreomycetidae</taxon>
        <taxon>Glomerellales</taxon>
        <taxon>Glomerellaceae</taxon>
        <taxon>Colletotrichum</taxon>
    </lineage>
</organism>
<reference evidence="1 2" key="1">
    <citation type="submission" date="2016-09" db="EMBL/GenBank/DDBJ databases">
        <authorList>
            <person name="Capua I."/>
            <person name="De Benedictis P."/>
            <person name="Joannis T."/>
            <person name="Lombin L.H."/>
            <person name="Cattoli G."/>
        </authorList>
    </citation>
    <scope>NUCLEOTIDE SEQUENCE [LARGE SCALE GENOMIC DNA]</scope>
    <source>
        <strain evidence="1 2">IMI 309357</strain>
    </source>
</reference>
<gene>
    <name evidence="1" type="ORF">CORC01_05989</name>
</gene>
<evidence type="ECO:0000313" key="2">
    <source>
        <dbReference type="Proteomes" id="UP000176998"/>
    </source>
</evidence>
<sequence>GEAQSNPTNLTVPYTPTTPTPVVRCRLSAASATPTWQAGRGSCTHTSRTRADMVSPSCWVCVSFPCSLSRFLAFSQSRFSEIGELKWLPMNERPGACRIVQ</sequence>
<keyword evidence="2" id="KW-1185">Reference proteome</keyword>
<dbReference type="AlphaFoldDB" id="A0A1G4BBH8"/>
<feature type="non-terminal residue" evidence="1">
    <location>
        <position position="1"/>
    </location>
</feature>
<comment type="caution">
    <text evidence="1">The sequence shown here is derived from an EMBL/GenBank/DDBJ whole genome shotgun (WGS) entry which is preliminary data.</text>
</comment>
<dbReference type="OrthoDB" id="10528672at2759"/>
<dbReference type="Proteomes" id="UP000176998">
    <property type="component" value="Unassembled WGS sequence"/>
</dbReference>
<dbReference type="EMBL" id="MJBS01000043">
    <property type="protein sequence ID" value="OHE98723.1"/>
    <property type="molecule type" value="Genomic_DNA"/>
</dbReference>
<dbReference type="RefSeq" id="XP_022475872.1">
    <property type="nucleotide sequence ID" value="XM_022617631.1"/>
</dbReference>
<dbReference type="GeneID" id="34559141"/>
<proteinExistence type="predicted"/>
<protein>
    <submittedName>
        <fullName evidence="1">Uncharacterized protein</fullName>
    </submittedName>
</protein>
<accession>A0A1G4BBH8</accession>